<name>A0AAD9MSZ2_9ANNE</name>
<evidence type="ECO:0000256" key="1">
    <source>
        <dbReference type="ARBA" id="ARBA00022536"/>
    </source>
</evidence>
<gene>
    <name evidence="8" type="ORF">LSH36_1027g01022</name>
</gene>
<keyword evidence="1 5" id="KW-0245">EGF-like domain</keyword>
<protein>
    <recommendedName>
        <fullName evidence="7">EGF-like domain-containing protein</fullName>
    </recommendedName>
</protein>
<dbReference type="InterPro" id="IPR001881">
    <property type="entry name" value="EGF-like_Ca-bd_dom"/>
</dbReference>
<keyword evidence="3 5" id="KW-1015">Disulfide bond</keyword>
<keyword evidence="6" id="KW-1133">Transmembrane helix</keyword>
<dbReference type="GO" id="GO:0005509">
    <property type="term" value="F:calcium ion binding"/>
    <property type="evidence" value="ECO:0007669"/>
    <property type="project" value="InterPro"/>
</dbReference>
<organism evidence="8 9">
    <name type="scientific">Paralvinella palmiformis</name>
    <dbReference type="NCBI Taxonomy" id="53620"/>
    <lineage>
        <taxon>Eukaryota</taxon>
        <taxon>Metazoa</taxon>
        <taxon>Spiralia</taxon>
        <taxon>Lophotrochozoa</taxon>
        <taxon>Annelida</taxon>
        <taxon>Polychaeta</taxon>
        <taxon>Sedentaria</taxon>
        <taxon>Canalipalpata</taxon>
        <taxon>Terebellida</taxon>
        <taxon>Terebelliformia</taxon>
        <taxon>Alvinellidae</taxon>
        <taxon>Paralvinella</taxon>
    </lineage>
</organism>
<dbReference type="PROSITE" id="PS50026">
    <property type="entry name" value="EGF_3"/>
    <property type="match status" value="1"/>
</dbReference>
<dbReference type="InterPro" id="IPR000742">
    <property type="entry name" value="EGF"/>
</dbReference>
<sequence>MQTTIGDIQCALMEAFYTDLINTSTIPVKSTPSTKPCTYPSNLRTQWWYGYQSVSGNLHEQIKEFLDSEQLMKIEINGDTLLVHYACEDYASTGRSEYFVKHIISQPTVKSCVQIVSEIEGVLLTREFTIAEENKDKLTASDCPLMMPVGGSYRVHVRKPFNFNQSTCPLSPGSYHTVISINNVSRSICSDDNTSVTIVTENTMMVRSCLNINTYSNPFWADFHCVGFWPGELLDGEMGGWNGDYLLLAYQDNDTFTKFICARYKLTTNGLQMSLNVQHSHYSECDTINTYQNSGGKFRFLKLTKVISSTTDCPLPQGIFQVTYKTSLGMRYCDDDFSSKATVDGNKLILRACRQPYKTKLNECIRNPCLNSGTCYDLPHGYYCSCPDSVIGNNCETSIDEVPTREGKDVITIVIIVVVVAVVIIAAVIICVLYSQIQSQQVPSVTRKVNLDNAGFGHSGAAVWYPDYARKTPGNLT</sequence>
<dbReference type="SMART" id="SM00181">
    <property type="entry name" value="EGF"/>
    <property type="match status" value="1"/>
</dbReference>
<dbReference type="FunFam" id="2.10.25.10:FF:000006">
    <property type="entry name" value="Versican core protein-like isoform 1"/>
    <property type="match status" value="1"/>
</dbReference>
<dbReference type="Gene3D" id="2.10.25.10">
    <property type="entry name" value="Laminin"/>
    <property type="match status" value="1"/>
</dbReference>
<evidence type="ECO:0000256" key="6">
    <source>
        <dbReference type="SAM" id="Phobius"/>
    </source>
</evidence>
<proteinExistence type="predicted"/>
<reference evidence="8" key="1">
    <citation type="journal article" date="2023" name="Mol. Biol. Evol.">
        <title>Third-Generation Sequencing Reveals the Adaptive Role of the Epigenome in Three Deep-Sea Polychaetes.</title>
        <authorList>
            <person name="Perez M."/>
            <person name="Aroh O."/>
            <person name="Sun Y."/>
            <person name="Lan Y."/>
            <person name="Juniper S.K."/>
            <person name="Young C.R."/>
            <person name="Angers B."/>
            <person name="Qian P.Y."/>
        </authorList>
    </citation>
    <scope>NUCLEOTIDE SEQUENCE</scope>
    <source>
        <strain evidence="8">P08H-3</strain>
    </source>
</reference>
<dbReference type="InterPro" id="IPR000152">
    <property type="entry name" value="EGF-type_Asp/Asn_hydroxyl_site"/>
</dbReference>
<keyword evidence="6" id="KW-0472">Membrane</keyword>
<feature type="domain" description="EGF-like" evidence="7">
    <location>
        <begin position="360"/>
        <end position="396"/>
    </location>
</feature>
<keyword evidence="4" id="KW-0325">Glycoprotein</keyword>
<evidence type="ECO:0000256" key="2">
    <source>
        <dbReference type="ARBA" id="ARBA00022737"/>
    </source>
</evidence>
<dbReference type="CDD" id="cd00054">
    <property type="entry name" value="EGF_CA"/>
    <property type="match status" value="1"/>
</dbReference>
<evidence type="ECO:0000313" key="9">
    <source>
        <dbReference type="Proteomes" id="UP001208570"/>
    </source>
</evidence>
<dbReference type="AlphaFoldDB" id="A0AAD9MSZ2"/>
<comment type="caution">
    <text evidence="8">The sequence shown here is derived from an EMBL/GenBank/DDBJ whole genome shotgun (WGS) entry which is preliminary data.</text>
</comment>
<accession>A0AAD9MSZ2</accession>
<dbReference type="Proteomes" id="UP001208570">
    <property type="component" value="Unassembled WGS sequence"/>
</dbReference>
<evidence type="ECO:0000313" key="8">
    <source>
        <dbReference type="EMBL" id="KAK2141879.1"/>
    </source>
</evidence>
<keyword evidence="6" id="KW-0812">Transmembrane</keyword>
<dbReference type="SUPFAM" id="SSF57196">
    <property type="entry name" value="EGF/Laminin"/>
    <property type="match status" value="1"/>
</dbReference>
<keyword evidence="9" id="KW-1185">Reference proteome</keyword>
<evidence type="ECO:0000256" key="5">
    <source>
        <dbReference type="PROSITE-ProRule" id="PRU00076"/>
    </source>
</evidence>
<dbReference type="PROSITE" id="PS00010">
    <property type="entry name" value="ASX_HYDROXYL"/>
    <property type="match status" value="1"/>
</dbReference>
<keyword evidence="2" id="KW-0677">Repeat</keyword>
<evidence type="ECO:0000259" key="7">
    <source>
        <dbReference type="PROSITE" id="PS50026"/>
    </source>
</evidence>
<dbReference type="SMART" id="SM00179">
    <property type="entry name" value="EGF_CA"/>
    <property type="match status" value="1"/>
</dbReference>
<evidence type="ECO:0000256" key="3">
    <source>
        <dbReference type="ARBA" id="ARBA00023157"/>
    </source>
</evidence>
<dbReference type="PROSITE" id="PS00022">
    <property type="entry name" value="EGF_1"/>
    <property type="match status" value="1"/>
</dbReference>
<evidence type="ECO:0000256" key="4">
    <source>
        <dbReference type="ARBA" id="ARBA00023180"/>
    </source>
</evidence>
<dbReference type="EMBL" id="JAODUP010001027">
    <property type="protein sequence ID" value="KAK2141879.1"/>
    <property type="molecule type" value="Genomic_DNA"/>
</dbReference>
<comment type="caution">
    <text evidence="5">Lacks conserved residue(s) required for the propagation of feature annotation.</text>
</comment>
<feature type="transmembrane region" description="Helical" evidence="6">
    <location>
        <begin position="410"/>
        <end position="434"/>
    </location>
</feature>
<feature type="disulfide bond" evidence="5">
    <location>
        <begin position="386"/>
        <end position="395"/>
    </location>
</feature>